<dbReference type="SUPFAM" id="SSF56281">
    <property type="entry name" value="Metallo-hydrolase/oxidoreductase"/>
    <property type="match status" value="1"/>
</dbReference>
<evidence type="ECO:0000313" key="3">
    <source>
        <dbReference type="Proteomes" id="UP000704176"/>
    </source>
</evidence>
<evidence type="ECO:0000259" key="1">
    <source>
        <dbReference type="Pfam" id="PF19583"/>
    </source>
</evidence>
<dbReference type="Proteomes" id="UP000704176">
    <property type="component" value="Unassembled WGS sequence"/>
</dbReference>
<dbReference type="PANTHER" id="PTHR43717:SF1">
    <property type="entry name" value="ANAEROBIC NITRIC OXIDE REDUCTASE FLAVORUBREDOXIN"/>
    <property type="match status" value="1"/>
</dbReference>
<comment type="caution">
    <text evidence="2">The sequence shown here is derived from an EMBL/GenBank/DDBJ whole genome shotgun (WGS) entry which is preliminary data.</text>
</comment>
<protein>
    <submittedName>
        <fullName evidence="2">MBL fold metallo-hydrolase</fullName>
    </submittedName>
</protein>
<feature type="domain" description="ODP" evidence="1">
    <location>
        <begin position="25"/>
        <end position="217"/>
    </location>
</feature>
<keyword evidence="3" id="KW-1185">Reference proteome</keyword>
<dbReference type="PANTHER" id="PTHR43717">
    <property type="entry name" value="ANAEROBIC NITRIC OXIDE REDUCTASE FLAVORUBREDOXIN"/>
    <property type="match status" value="1"/>
</dbReference>
<gene>
    <name evidence="2" type="ORF">K9B37_17295</name>
</gene>
<proteinExistence type="predicted"/>
<dbReference type="InterPro" id="IPR045761">
    <property type="entry name" value="ODP_dom"/>
</dbReference>
<dbReference type="InterPro" id="IPR036866">
    <property type="entry name" value="RibonucZ/Hydroxyglut_hydro"/>
</dbReference>
<accession>A0ABS7VSD3</accession>
<dbReference type="Pfam" id="PF19583">
    <property type="entry name" value="ODP"/>
    <property type="match status" value="1"/>
</dbReference>
<organism evidence="2 3">
    <name type="scientific">Microvirga puerhi</name>
    <dbReference type="NCBI Taxonomy" id="2876078"/>
    <lineage>
        <taxon>Bacteria</taxon>
        <taxon>Pseudomonadati</taxon>
        <taxon>Pseudomonadota</taxon>
        <taxon>Alphaproteobacteria</taxon>
        <taxon>Hyphomicrobiales</taxon>
        <taxon>Methylobacteriaceae</taxon>
        <taxon>Microvirga</taxon>
    </lineage>
</organism>
<evidence type="ECO:0000313" key="2">
    <source>
        <dbReference type="EMBL" id="MBZ6078025.1"/>
    </source>
</evidence>
<dbReference type="RefSeq" id="WP_224314778.1">
    <property type="nucleotide sequence ID" value="NZ_JAIRBM010000014.1"/>
</dbReference>
<dbReference type="EMBL" id="JAIRBM010000014">
    <property type="protein sequence ID" value="MBZ6078025.1"/>
    <property type="molecule type" value="Genomic_DNA"/>
</dbReference>
<reference evidence="2 3" key="1">
    <citation type="submission" date="2021-09" db="EMBL/GenBank/DDBJ databases">
        <title>The complete genome sequence of a new microorganism.</title>
        <authorList>
            <person name="Zi Z."/>
        </authorList>
    </citation>
    <scope>NUCLEOTIDE SEQUENCE [LARGE SCALE GENOMIC DNA]</scope>
    <source>
        <strain evidence="2 3">WGZ8</strain>
    </source>
</reference>
<sequence>MDITADEIAADVFRVSYYAPELDFTFNQYLVRDDEPLLYHTGFRRTFRKTRDAIARLIDPAKVRWIAYSHFEPDECGALNEWLTAAPESSVIAGPVGGGVVLDDFADRPATILEDNETLSTGRRRFKFLCTPHVPHGWDASLLFEETEGTLFCSDLFLHNGRQSPIVECDIVEPARDQIVCSSAGPFAHSLPYTTRTDAVFQRLARLNPRTLAVMHGAAFRGDGARALTDLGSVMADLARGGVL</sequence>
<name>A0ABS7VSD3_9HYPH</name>
<dbReference type="Gene3D" id="3.60.15.10">
    <property type="entry name" value="Ribonuclease Z/Hydroxyacylglutathione hydrolase-like"/>
    <property type="match status" value="1"/>
</dbReference>